<gene>
    <name evidence="7" type="ORF">HJG54_22170</name>
</gene>
<feature type="transmembrane region" description="Helical" evidence="5">
    <location>
        <begin position="20"/>
        <end position="39"/>
    </location>
</feature>
<name>A0AA97AM33_9CYAN</name>
<evidence type="ECO:0000256" key="3">
    <source>
        <dbReference type="ARBA" id="ARBA00022989"/>
    </source>
</evidence>
<dbReference type="Pfam" id="PF01061">
    <property type="entry name" value="ABC2_membrane"/>
    <property type="match status" value="1"/>
</dbReference>
<organism evidence="7">
    <name type="scientific">Leptolyngbya sp. NK1-12</name>
    <dbReference type="NCBI Taxonomy" id="2547451"/>
    <lineage>
        <taxon>Bacteria</taxon>
        <taxon>Bacillati</taxon>
        <taxon>Cyanobacteriota</taxon>
        <taxon>Cyanophyceae</taxon>
        <taxon>Leptolyngbyales</taxon>
        <taxon>Leptolyngbyaceae</taxon>
        <taxon>Leptolyngbya group</taxon>
        <taxon>Leptolyngbya</taxon>
    </lineage>
</organism>
<keyword evidence="3 5" id="KW-1133">Transmembrane helix</keyword>
<dbReference type="GO" id="GO:0140359">
    <property type="term" value="F:ABC-type transporter activity"/>
    <property type="evidence" value="ECO:0007669"/>
    <property type="project" value="InterPro"/>
</dbReference>
<feature type="domain" description="ABC-2 type transporter transmembrane" evidence="6">
    <location>
        <begin position="6"/>
        <end position="213"/>
    </location>
</feature>
<protein>
    <submittedName>
        <fullName evidence="7">ABC transporter permease</fullName>
    </submittedName>
</protein>
<evidence type="ECO:0000256" key="4">
    <source>
        <dbReference type="ARBA" id="ARBA00023136"/>
    </source>
</evidence>
<dbReference type="EMBL" id="CP053586">
    <property type="protein sequence ID" value="WNZ25292.1"/>
    <property type="molecule type" value="Genomic_DNA"/>
</dbReference>
<feature type="transmembrane region" description="Helical" evidence="5">
    <location>
        <begin position="101"/>
        <end position="127"/>
    </location>
</feature>
<accession>A0AA97AM33</accession>
<evidence type="ECO:0000259" key="6">
    <source>
        <dbReference type="Pfam" id="PF01061"/>
    </source>
</evidence>
<evidence type="ECO:0000313" key="7">
    <source>
        <dbReference type="EMBL" id="WNZ25292.1"/>
    </source>
</evidence>
<keyword evidence="2 5" id="KW-0812">Transmembrane</keyword>
<keyword evidence="4 5" id="KW-0472">Membrane</keyword>
<sequence length="258" mass="28405">MVMSLFLAELKRSWIQLVRYSSEVIGGMIGTTIIFYGLFLSARYIAGPAFQLGDRLDSIIVGYVLWTLMLFILGDIAGGLQQEARTGTLEQLFLSPYRAPTVFLMRTIASLLLNLAINLGILLLILLLTGSQLRFPPSLVFPLFTVLLGAYGISFAMGAMALILKQVQQLLGVFQFALLFLFTTPVETWTGTARTIGWLLPMAPGAGLLREVMARGAALDWMAWGLSLINGAMYFCVGIFLFQWATQTVKRQGKLGGY</sequence>
<evidence type="ECO:0000256" key="2">
    <source>
        <dbReference type="ARBA" id="ARBA00022692"/>
    </source>
</evidence>
<reference evidence="7" key="1">
    <citation type="submission" date="2020-05" db="EMBL/GenBank/DDBJ databases">
        <authorList>
            <person name="Zhu T."/>
            <person name="Keshari N."/>
            <person name="Lu X."/>
        </authorList>
    </citation>
    <scope>NUCLEOTIDE SEQUENCE</scope>
    <source>
        <strain evidence="7">NK1-12</strain>
    </source>
</reference>
<evidence type="ECO:0000256" key="5">
    <source>
        <dbReference type="SAM" id="Phobius"/>
    </source>
</evidence>
<evidence type="ECO:0000256" key="1">
    <source>
        <dbReference type="ARBA" id="ARBA00004141"/>
    </source>
</evidence>
<dbReference type="InterPro" id="IPR013525">
    <property type="entry name" value="ABC2_TM"/>
</dbReference>
<dbReference type="PANTHER" id="PTHR43229:SF6">
    <property type="entry name" value="ABC-TYPE MULTIDRUG TRANSPORT SYSTEM, PERMEASE COMPONENT"/>
    <property type="match status" value="1"/>
</dbReference>
<dbReference type="PANTHER" id="PTHR43229">
    <property type="entry name" value="NODULATION PROTEIN J"/>
    <property type="match status" value="1"/>
</dbReference>
<feature type="transmembrane region" description="Helical" evidence="5">
    <location>
        <begin position="59"/>
        <end position="80"/>
    </location>
</feature>
<feature type="transmembrane region" description="Helical" evidence="5">
    <location>
        <begin position="176"/>
        <end position="201"/>
    </location>
</feature>
<dbReference type="AlphaFoldDB" id="A0AA97AM33"/>
<feature type="transmembrane region" description="Helical" evidence="5">
    <location>
        <begin position="139"/>
        <end position="164"/>
    </location>
</feature>
<comment type="subcellular location">
    <subcellularLocation>
        <location evidence="1">Membrane</location>
        <topology evidence="1">Multi-pass membrane protein</topology>
    </subcellularLocation>
</comment>
<proteinExistence type="predicted"/>
<dbReference type="InterPro" id="IPR051784">
    <property type="entry name" value="Nod_factor_ABC_transporter"/>
</dbReference>
<dbReference type="GO" id="GO:0016020">
    <property type="term" value="C:membrane"/>
    <property type="evidence" value="ECO:0007669"/>
    <property type="project" value="UniProtKB-SubCell"/>
</dbReference>
<feature type="transmembrane region" description="Helical" evidence="5">
    <location>
        <begin position="221"/>
        <end position="242"/>
    </location>
</feature>